<dbReference type="Proteomes" id="UP000265515">
    <property type="component" value="Unassembled WGS sequence"/>
</dbReference>
<evidence type="ECO:0000313" key="3">
    <source>
        <dbReference type="Proteomes" id="UP000265515"/>
    </source>
</evidence>
<dbReference type="EMBL" id="BFEA01000448">
    <property type="protein sequence ID" value="GBG83716.1"/>
    <property type="molecule type" value="Genomic_DNA"/>
</dbReference>
<protein>
    <recommendedName>
        <fullName evidence="4">Retrotransposon gag domain-containing protein</fullName>
    </recommendedName>
</protein>
<dbReference type="OrthoDB" id="3186349at2759"/>
<feature type="compositionally biased region" description="Basic and acidic residues" evidence="1">
    <location>
        <begin position="762"/>
        <end position="771"/>
    </location>
</feature>
<comment type="caution">
    <text evidence="2">The sequence shown here is derived from an EMBL/GenBank/DDBJ whole genome shotgun (WGS) entry which is preliminary data.</text>
</comment>
<dbReference type="Gramene" id="GBG83716">
    <property type="protein sequence ID" value="GBG83716"/>
    <property type="gene ID" value="CBR_g37517"/>
</dbReference>
<feature type="compositionally biased region" description="Basic and acidic residues" evidence="1">
    <location>
        <begin position="798"/>
        <end position="846"/>
    </location>
</feature>
<feature type="compositionally biased region" description="Basic and acidic residues" evidence="1">
    <location>
        <begin position="159"/>
        <end position="191"/>
    </location>
</feature>
<feature type="region of interest" description="Disordered" evidence="1">
    <location>
        <begin position="240"/>
        <end position="260"/>
    </location>
</feature>
<accession>A0A388LMZ6</accession>
<evidence type="ECO:0008006" key="4">
    <source>
        <dbReference type="Google" id="ProtNLM"/>
    </source>
</evidence>
<gene>
    <name evidence="2" type="ORF">CBR_g37517</name>
</gene>
<dbReference type="AlphaFoldDB" id="A0A388LMZ6"/>
<name>A0A388LMZ6_CHABU</name>
<evidence type="ECO:0000313" key="2">
    <source>
        <dbReference type="EMBL" id="GBG83716.1"/>
    </source>
</evidence>
<reference evidence="2 3" key="1">
    <citation type="journal article" date="2018" name="Cell">
        <title>The Chara Genome: Secondary Complexity and Implications for Plant Terrestrialization.</title>
        <authorList>
            <person name="Nishiyama T."/>
            <person name="Sakayama H."/>
            <person name="Vries J.D."/>
            <person name="Buschmann H."/>
            <person name="Saint-Marcoux D."/>
            <person name="Ullrich K.K."/>
            <person name="Haas F.B."/>
            <person name="Vanderstraeten L."/>
            <person name="Becker D."/>
            <person name="Lang D."/>
            <person name="Vosolsobe S."/>
            <person name="Rombauts S."/>
            <person name="Wilhelmsson P.K.I."/>
            <person name="Janitza P."/>
            <person name="Kern R."/>
            <person name="Heyl A."/>
            <person name="Rumpler F."/>
            <person name="Villalobos L.I.A.C."/>
            <person name="Clay J.M."/>
            <person name="Skokan R."/>
            <person name="Toyoda A."/>
            <person name="Suzuki Y."/>
            <person name="Kagoshima H."/>
            <person name="Schijlen E."/>
            <person name="Tajeshwar N."/>
            <person name="Catarino B."/>
            <person name="Hetherington A.J."/>
            <person name="Saltykova A."/>
            <person name="Bonnot C."/>
            <person name="Breuninger H."/>
            <person name="Symeonidi A."/>
            <person name="Radhakrishnan G.V."/>
            <person name="Van Nieuwerburgh F."/>
            <person name="Deforce D."/>
            <person name="Chang C."/>
            <person name="Karol K.G."/>
            <person name="Hedrich R."/>
            <person name="Ulvskov P."/>
            <person name="Glockner G."/>
            <person name="Delwiche C.F."/>
            <person name="Petrasek J."/>
            <person name="Van de Peer Y."/>
            <person name="Friml J."/>
            <person name="Beilby M."/>
            <person name="Dolan L."/>
            <person name="Kohara Y."/>
            <person name="Sugano S."/>
            <person name="Fujiyama A."/>
            <person name="Delaux P.-M."/>
            <person name="Quint M."/>
            <person name="TheiBen G."/>
            <person name="Hagemann M."/>
            <person name="Harholt J."/>
            <person name="Dunand C."/>
            <person name="Zachgo S."/>
            <person name="Langdale J."/>
            <person name="Maumus F."/>
            <person name="Straeten D.V.D."/>
            <person name="Gould S.B."/>
            <person name="Rensing S.A."/>
        </authorList>
    </citation>
    <scope>NUCLEOTIDE SEQUENCE [LARGE SCALE GENOMIC DNA]</scope>
    <source>
        <strain evidence="2 3">S276</strain>
    </source>
</reference>
<feature type="region of interest" description="Disordered" evidence="1">
    <location>
        <begin position="954"/>
        <end position="980"/>
    </location>
</feature>
<keyword evidence="3" id="KW-1185">Reference proteome</keyword>
<feature type="compositionally biased region" description="Polar residues" evidence="1">
    <location>
        <begin position="746"/>
        <end position="758"/>
    </location>
</feature>
<feature type="region of interest" description="Disordered" evidence="1">
    <location>
        <begin position="746"/>
        <end position="885"/>
    </location>
</feature>
<evidence type="ECO:0000256" key="1">
    <source>
        <dbReference type="SAM" id="MobiDB-lite"/>
    </source>
</evidence>
<feature type="region of interest" description="Disordered" evidence="1">
    <location>
        <begin position="143"/>
        <end position="211"/>
    </location>
</feature>
<proteinExistence type="predicted"/>
<feature type="compositionally biased region" description="Basic and acidic residues" evidence="1">
    <location>
        <begin position="962"/>
        <end position="980"/>
    </location>
</feature>
<organism evidence="2 3">
    <name type="scientific">Chara braunii</name>
    <name type="common">Braun's stonewort</name>
    <dbReference type="NCBI Taxonomy" id="69332"/>
    <lineage>
        <taxon>Eukaryota</taxon>
        <taxon>Viridiplantae</taxon>
        <taxon>Streptophyta</taxon>
        <taxon>Charophyceae</taxon>
        <taxon>Charales</taxon>
        <taxon>Characeae</taxon>
        <taxon>Chara</taxon>
    </lineage>
</organism>
<sequence>MDWVGVELVDDTVYLVVELEWRARGEFGGTNLELPGRVIATGSLYLSDAGWRTFGVALADGGEPVRMFDGAWQVTWREGFAFASPDRDNVTATVRVVEVGTSILPYENVRMVLPPFLLERMRGVERAEMAVIALDRLRRGKKGNWTSGKEARMGMLDGDAQHRKDRPRDTRDTPTRKGKEGIEFLREDTDRPVNPPLLDSGASRPSASPVSAKGCEGLWSLSERVLGWFDPEGIAKPKGQLNFSKEGAGPSSATGPGMIEGGLRKVVSSLTSALSKNQGYLADAKKKPTFDGENITKFLIDYENLAAVLRWTEEEKMEHLGQHVPLNLGRDIMAIVATSGSWKEARDMMMRKYLADEQMATEAEKSTVQRKHSATYSDFLREFTLVALRIPGVMDRIMSKYFLKQFTEFDKEMIGMHLHNDAYMADIEDPMTGQGELLRLMGTGGDTPKGKLATWSPSFEESARKGAFARMEGMGERVEIMIEEAFSKKEWVKMGLPMKKRSSDEDALGVMVVEKETEVELGASLPKHGEIRDKKDKVALEIPDLLQLVKAIKYHKVAVDPAALASFEERIQNGYCLNGELFDYKIERVAGLRNRADRLSRVALTPEGLEEAEPIDAFLDYEGGTLVVDSEMAGTTCTTGELLIKALEKGPPTVVAELREGTATRVGRREEKDAWGSVVKPRDEQIALAVEGGWRRVMSMKESQELEMQHYQAYQVDNNQTGTQEEEQFFLIKSYEGIEVRRTKMAPNNENDINQANLNVDDPWRQPERPQNRNRPVLQPRPPVRTGKRKMQACRPSPTKEGDVLRAWPEDKSEQEREESREEKGTEDQHKEEPGQGSRKDAKGSTEDDSETGEDIPKIVIVNSDDEMDRVSRPRLEGQASTSRASEEVHDWDEVFGPTPSHWFEVWANTFRHDWIIIARSLMAAGERVTPTDFFSKETLHDMKATLDEIRTYGLGVAPPPKTEEGRGAKRQRTDRDTGN</sequence>